<proteinExistence type="predicted"/>
<keyword evidence="3" id="KW-1185">Reference proteome</keyword>
<sequence length="1433" mass="164616">MRALFRKEFHHITIVALAFLSILALDLFVYPATTSLDTLSWFDINFSTPGEDQVSSALFLAIISLIFAYCLFPGEYEEQTVNFLNTLPVSRWKVFIVKVLTVQIVLAGGLLLEQFNYWILQLFSTETYVVDQYRLSIALSYWFLQSCFCFIVLAHSILLSFFRRFGLVLFTMIILLGQIISEQWPELEVINVVQILEVEFRGGQLIIPWQAVIFHVTMACISLLIASFLWFRAAERVMYRYHRFIKTSWGKATSISLNIIIVLLSISIIYHVSDEENDTLVTFTPFETARFDTRHYHFLYPTNVRSRALDLIKRADRVYSDIRHELNLNPTTRIDVDLRQSSGEYSNISKGKEIHLDITTDIGLRTLIRTFYHQTLNALENDLFGRKQQQQNHYLAFFEKGLAEYFAFKFVPDQDEEYWHKILGAVAWQRQKIEFRTLADRRDFRKTHAEKLYYPLGKAWIEALISKYDPASIRKIIEIISRERLPPHNKGAVKYWHDILQHAQYDVAAVIEAWQQALTEFSSKNAAVMDSIPSLRGEVTSFGMTDTTLVATIPVEKFHPGHSYTVRIKNNMNAKEQDIKVYPGTPLPGSIPLKIEFKVPTRTLTAGHLFFQFGVTFRQNISAYYEKWQSSPIPASKKEEKGEGFVDILKNMSDVKQRSLNVRGFTIDVSYNPIKFKELEDLGDTFFGLEQRDREIQIYFLTLEEYTDLDGALESVRMAIVEDDADFTIVKKEDVTVSGKVSKMMLLRAKYGKETYDFSLYSIPLRSGLNLDLRFITPAPAEDYSKIIDTFLSNLKITDPPKIDAFPEVKVKEKSFPVNEHVRSLLEHSKRIGNMGTKSRGQMIAKLGNQIYTSSGYEIISLSLETGKKTTLFRSEKWNELEPVGLYKGSLLLVSKDDKVNYIIESKLQPLSWNASRIRIIQDNKLLLTRRPEDLTVTGWDYLPDERGDQLIIRNQNGKEQTISMSKNRRVETMGVDRPGTKALLATSELSMFPVYSEYSLLQLSLLTIQSEKWRDLGQWQTISRIASADNAWLLTGQPEDGLQGIYRLDEQGKSKLLISGSNFTGIDLNSKQLIFTTSAKLSHDPAPKDDFIVYQIGLDHIQKNGILAMPFSVPVLNEIASTVFKETGLIPASLEVFTSRAAIKEFVETANTICNRKIGRPFPHRPFEFDDLLSELGYAPLDLSEGGFQLICALYCEILLREGAIWIDGSVSHPSFAYSRTDMTNLFVLPILPLELIRDTLYSEDGWHRPATDVIKYAAGRKFVLSGDPEALDRKTLEFNVQKQQVITLINQKRFKELKQYVLKRIANNYLRGEIYKRLAARKHHQVLIDIAGTFCRRDEATVDDHRAWLSARFSSLKDKTDVKHIIEDLRSTIKLFPQDEVFYYLLGLAYERDDRPNAIAYARACYDKVLDLNSWSLSAQKSQEALDRLQN</sequence>
<feature type="transmembrane region" description="Helical" evidence="1">
    <location>
        <begin position="252"/>
        <end position="272"/>
    </location>
</feature>
<protein>
    <submittedName>
        <fullName evidence="2">ABC transporter permease</fullName>
    </submittedName>
</protein>
<name>A0ABV6YSW7_UNCC1</name>
<feature type="transmembrane region" description="Helical" evidence="1">
    <location>
        <begin position="53"/>
        <end position="72"/>
    </location>
</feature>
<feature type="transmembrane region" description="Helical" evidence="1">
    <location>
        <begin position="161"/>
        <end position="180"/>
    </location>
</feature>
<feature type="transmembrane region" description="Helical" evidence="1">
    <location>
        <begin position="132"/>
        <end position="154"/>
    </location>
</feature>
<keyword evidence="1" id="KW-0472">Membrane</keyword>
<keyword evidence="1" id="KW-0812">Transmembrane</keyword>
<keyword evidence="1" id="KW-1133">Transmembrane helix</keyword>
<reference evidence="2 3" key="1">
    <citation type="submission" date="2024-09" db="EMBL/GenBank/DDBJ databases">
        <title>Laminarin stimulates single cell rates of sulfate reduction while oxygen inhibits transcriptomic activity in coastal marine sediment.</title>
        <authorList>
            <person name="Lindsay M."/>
            <person name="Orcutt B."/>
            <person name="Emerson D."/>
            <person name="Stepanauskas R."/>
            <person name="D'Angelo T."/>
        </authorList>
    </citation>
    <scope>NUCLEOTIDE SEQUENCE [LARGE SCALE GENOMIC DNA]</scope>
    <source>
        <strain evidence="2">SAG AM-311-K15</strain>
    </source>
</reference>
<evidence type="ECO:0000313" key="3">
    <source>
        <dbReference type="Proteomes" id="UP001594351"/>
    </source>
</evidence>
<feature type="transmembrane region" description="Helical" evidence="1">
    <location>
        <begin position="12"/>
        <end position="33"/>
    </location>
</feature>
<accession>A0ABV6YSW7</accession>
<comment type="caution">
    <text evidence="2">The sequence shown here is derived from an EMBL/GenBank/DDBJ whole genome shotgun (WGS) entry which is preliminary data.</text>
</comment>
<evidence type="ECO:0000313" key="2">
    <source>
        <dbReference type="EMBL" id="MFC1849270.1"/>
    </source>
</evidence>
<feature type="transmembrane region" description="Helical" evidence="1">
    <location>
        <begin position="92"/>
        <end position="112"/>
    </location>
</feature>
<gene>
    <name evidence="2" type="ORF">ACFL27_03580</name>
</gene>
<dbReference type="Pfam" id="PF12730">
    <property type="entry name" value="ABC2_membrane_4"/>
    <property type="match status" value="1"/>
</dbReference>
<evidence type="ECO:0000256" key="1">
    <source>
        <dbReference type="SAM" id="Phobius"/>
    </source>
</evidence>
<organism evidence="2 3">
    <name type="scientific">candidate division CSSED10-310 bacterium</name>
    <dbReference type="NCBI Taxonomy" id="2855610"/>
    <lineage>
        <taxon>Bacteria</taxon>
        <taxon>Bacteria division CSSED10-310</taxon>
    </lineage>
</organism>
<dbReference type="Proteomes" id="UP001594351">
    <property type="component" value="Unassembled WGS sequence"/>
</dbReference>
<dbReference type="EMBL" id="JBHPBY010000029">
    <property type="protein sequence ID" value="MFC1849270.1"/>
    <property type="molecule type" value="Genomic_DNA"/>
</dbReference>
<feature type="transmembrane region" description="Helical" evidence="1">
    <location>
        <begin position="206"/>
        <end position="231"/>
    </location>
</feature>